<organism evidence="2 3">
    <name type="scientific">Kalanchoe fedtschenkoi</name>
    <name type="common">Lavender scallops</name>
    <name type="synonym">South American air plant</name>
    <dbReference type="NCBI Taxonomy" id="63787"/>
    <lineage>
        <taxon>Eukaryota</taxon>
        <taxon>Viridiplantae</taxon>
        <taxon>Streptophyta</taxon>
        <taxon>Embryophyta</taxon>
        <taxon>Tracheophyta</taxon>
        <taxon>Spermatophyta</taxon>
        <taxon>Magnoliopsida</taxon>
        <taxon>eudicotyledons</taxon>
        <taxon>Gunneridae</taxon>
        <taxon>Pentapetalae</taxon>
        <taxon>Saxifragales</taxon>
        <taxon>Crassulaceae</taxon>
        <taxon>Kalanchoe</taxon>
    </lineage>
</organism>
<proteinExistence type="predicted"/>
<sequence length="71" mass="7946">MGIPQMRRRSNPQHHCPSTHPSRFRSGIRAPKLPTSLSIRASITAKEHEIENRAAVDQPRVTSVKIVSPKP</sequence>
<accession>A0A7N0VI52</accession>
<feature type="region of interest" description="Disordered" evidence="1">
    <location>
        <begin position="1"/>
        <end position="33"/>
    </location>
</feature>
<dbReference type="AlphaFoldDB" id="A0A7N0VI52"/>
<evidence type="ECO:0000313" key="3">
    <source>
        <dbReference type="Proteomes" id="UP000594263"/>
    </source>
</evidence>
<protein>
    <submittedName>
        <fullName evidence="2">Uncharacterized protein</fullName>
    </submittedName>
</protein>
<dbReference type="Gramene" id="Kaladp0872s0030.1.v1.1">
    <property type="protein sequence ID" value="Kaladp0872s0030.1.v1.1.CDS.1"/>
    <property type="gene ID" value="Kaladp0872s0030.v1.1"/>
</dbReference>
<reference evidence="2" key="1">
    <citation type="submission" date="2021-01" db="UniProtKB">
        <authorList>
            <consortium name="EnsemblPlants"/>
        </authorList>
    </citation>
    <scope>IDENTIFICATION</scope>
</reference>
<dbReference type="EnsemblPlants" id="Kaladp0872s0030.1.v1.1">
    <property type="protein sequence ID" value="Kaladp0872s0030.1.v1.1.CDS.1"/>
    <property type="gene ID" value="Kaladp0872s0030.v1.1"/>
</dbReference>
<evidence type="ECO:0000313" key="2">
    <source>
        <dbReference type="EnsemblPlants" id="Kaladp0872s0030.1.v1.1.CDS.1"/>
    </source>
</evidence>
<feature type="compositionally biased region" description="Basic residues" evidence="1">
    <location>
        <begin position="1"/>
        <end position="12"/>
    </location>
</feature>
<evidence type="ECO:0000256" key="1">
    <source>
        <dbReference type="SAM" id="MobiDB-lite"/>
    </source>
</evidence>
<dbReference type="Proteomes" id="UP000594263">
    <property type="component" value="Unplaced"/>
</dbReference>
<keyword evidence="3" id="KW-1185">Reference proteome</keyword>
<name>A0A7N0VI52_KALFE</name>